<dbReference type="Proteomes" id="UP000186341">
    <property type="component" value="Unassembled WGS sequence"/>
</dbReference>
<dbReference type="GO" id="GO:0003899">
    <property type="term" value="F:DNA-directed RNA polymerase activity"/>
    <property type="evidence" value="ECO:0007669"/>
    <property type="project" value="UniProtKB-UniRule"/>
</dbReference>
<protein>
    <recommendedName>
        <fullName evidence="3 11">DNA-directed RNA polymerase subunit alpha</fullName>
        <shortName evidence="11">RNAP subunit alpha</shortName>
        <ecNumber evidence="2 11">2.7.7.6</ecNumber>
    </recommendedName>
    <alternativeName>
        <fullName evidence="9 11">RNA polymerase subunit alpha</fullName>
    </alternativeName>
    <alternativeName>
        <fullName evidence="8 11">Transcriptase subunit alpha</fullName>
    </alternativeName>
</protein>
<dbReference type="InterPro" id="IPR011262">
    <property type="entry name" value="DNA-dir_RNA_pol_insert"/>
</dbReference>
<dbReference type="FunFam" id="2.170.120.12:FF:000001">
    <property type="entry name" value="DNA-directed RNA polymerase subunit alpha"/>
    <property type="match status" value="1"/>
</dbReference>
<dbReference type="Gene3D" id="3.30.1360.10">
    <property type="entry name" value="RNA polymerase, RBP11-like subunit"/>
    <property type="match status" value="1"/>
</dbReference>
<dbReference type="OrthoDB" id="9805706at2"/>
<dbReference type="GeneID" id="82202006"/>
<gene>
    <name evidence="11" type="primary">rpoA</name>
    <name evidence="13" type="ORF">BO222_01985</name>
</gene>
<evidence type="ECO:0000256" key="1">
    <source>
        <dbReference type="ARBA" id="ARBA00007123"/>
    </source>
</evidence>
<proteinExistence type="inferred from homology"/>
<evidence type="ECO:0000256" key="7">
    <source>
        <dbReference type="ARBA" id="ARBA00023163"/>
    </source>
</evidence>
<keyword evidence="6 11" id="KW-0548">Nucleotidyltransferase</keyword>
<name>A0A1U7NIF1_9FIRM</name>
<dbReference type="Pfam" id="PF03118">
    <property type="entry name" value="RNA_pol_A_CTD"/>
    <property type="match status" value="1"/>
</dbReference>
<dbReference type="EMBL" id="MPJW01000063">
    <property type="protein sequence ID" value="OLU42234.1"/>
    <property type="molecule type" value="Genomic_DNA"/>
</dbReference>
<evidence type="ECO:0000256" key="10">
    <source>
        <dbReference type="ARBA" id="ARBA00048552"/>
    </source>
</evidence>
<dbReference type="NCBIfam" id="TIGR02027">
    <property type="entry name" value="rpoA"/>
    <property type="match status" value="1"/>
</dbReference>
<dbReference type="EC" id="2.7.7.6" evidence="2 11"/>
<dbReference type="InterPro" id="IPR036603">
    <property type="entry name" value="RBP11-like"/>
</dbReference>
<comment type="caution">
    <text evidence="13">The sequence shown here is derived from an EMBL/GenBank/DDBJ whole genome shotgun (WGS) entry which is preliminary data.</text>
</comment>
<comment type="catalytic activity">
    <reaction evidence="10 11">
        <text>RNA(n) + a ribonucleoside 5'-triphosphate = RNA(n+1) + diphosphate</text>
        <dbReference type="Rhea" id="RHEA:21248"/>
        <dbReference type="Rhea" id="RHEA-COMP:14527"/>
        <dbReference type="Rhea" id="RHEA-COMP:17342"/>
        <dbReference type="ChEBI" id="CHEBI:33019"/>
        <dbReference type="ChEBI" id="CHEBI:61557"/>
        <dbReference type="ChEBI" id="CHEBI:140395"/>
        <dbReference type="EC" id="2.7.7.6"/>
    </reaction>
</comment>
<dbReference type="SMART" id="SM00662">
    <property type="entry name" value="RPOLD"/>
    <property type="match status" value="1"/>
</dbReference>
<dbReference type="RefSeq" id="WP_075817913.1">
    <property type="nucleotide sequence ID" value="NZ_CAJUTZ010000108.1"/>
</dbReference>
<dbReference type="CDD" id="cd06928">
    <property type="entry name" value="RNAP_alpha_NTD"/>
    <property type="match status" value="1"/>
</dbReference>
<evidence type="ECO:0000313" key="13">
    <source>
        <dbReference type="EMBL" id="OLU42234.1"/>
    </source>
</evidence>
<dbReference type="GO" id="GO:0000428">
    <property type="term" value="C:DNA-directed RNA polymerase complex"/>
    <property type="evidence" value="ECO:0007669"/>
    <property type="project" value="UniProtKB-KW"/>
</dbReference>
<dbReference type="InterPro" id="IPR011773">
    <property type="entry name" value="DNA-dir_RpoA"/>
</dbReference>
<sequence>MNDYQVKTIEENNRLGKFEMSPLPDHFGITLGNALRRVLLSALPGGAVFSLRIDGVYHEFTGMEGVTEDVASIILQLKQLILKIDINDNDISTLRIKQTGPCTVYARDIECPEGVSILNPDLEICTLSAGAEFDAEIRCRLGRGYVGAETNKHIYQNEAQPLGIIYTDSKFSPIVRVAYDTTTTQAEDRQPFDTLTMEIETDGTLTPSQALSIASKILRDHITILAELNEVAVNTDEETEEDNSDELTMLQNKNIEDLELSVRSYNCLKRAGITTVEELCQKTEYEMMHVRNLGKKSLKEVKDKITSLGLSFKAGSQEI</sequence>
<dbReference type="NCBIfam" id="NF003513">
    <property type="entry name" value="PRK05182.1-2"/>
    <property type="match status" value="1"/>
</dbReference>
<evidence type="ECO:0000256" key="3">
    <source>
        <dbReference type="ARBA" id="ARBA00015972"/>
    </source>
</evidence>
<dbReference type="InterPro" id="IPR011263">
    <property type="entry name" value="DNA-dir_RNA_pol_RpoA/D/Rpb3"/>
</dbReference>
<dbReference type="Gene3D" id="2.170.120.12">
    <property type="entry name" value="DNA-directed RNA polymerase, insert domain"/>
    <property type="match status" value="1"/>
</dbReference>
<dbReference type="SUPFAM" id="SSF55257">
    <property type="entry name" value="RBP11-like subunits of RNA polymerase"/>
    <property type="match status" value="1"/>
</dbReference>
<dbReference type="InterPro" id="IPR036643">
    <property type="entry name" value="RNApol_insert_sf"/>
</dbReference>
<evidence type="ECO:0000256" key="5">
    <source>
        <dbReference type="ARBA" id="ARBA00022679"/>
    </source>
</evidence>
<dbReference type="AlphaFoldDB" id="A0A1U7NIF1"/>
<dbReference type="GO" id="GO:0006351">
    <property type="term" value="P:DNA-templated transcription"/>
    <property type="evidence" value="ECO:0007669"/>
    <property type="project" value="UniProtKB-UniRule"/>
</dbReference>
<evidence type="ECO:0000256" key="11">
    <source>
        <dbReference type="HAMAP-Rule" id="MF_00059"/>
    </source>
</evidence>
<dbReference type="SUPFAM" id="SSF56553">
    <property type="entry name" value="Insert subdomain of RNA polymerase alpha subunit"/>
    <property type="match status" value="1"/>
</dbReference>
<evidence type="ECO:0000256" key="2">
    <source>
        <dbReference type="ARBA" id="ARBA00012418"/>
    </source>
</evidence>
<dbReference type="HAMAP" id="MF_00059">
    <property type="entry name" value="RNApol_bact_RpoA"/>
    <property type="match status" value="1"/>
</dbReference>
<organism evidence="13 14">
    <name type="scientific">Ileibacterium valens</name>
    <dbReference type="NCBI Taxonomy" id="1862668"/>
    <lineage>
        <taxon>Bacteria</taxon>
        <taxon>Bacillati</taxon>
        <taxon>Bacillota</taxon>
        <taxon>Erysipelotrichia</taxon>
        <taxon>Erysipelotrichales</taxon>
        <taxon>Erysipelotrichaceae</taxon>
        <taxon>Ileibacterium</taxon>
    </lineage>
</organism>
<dbReference type="GO" id="GO:0046983">
    <property type="term" value="F:protein dimerization activity"/>
    <property type="evidence" value="ECO:0007669"/>
    <property type="project" value="InterPro"/>
</dbReference>
<feature type="domain" description="DNA-directed RNA polymerase RpoA/D/Rpb3-type" evidence="12">
    <location>
        <begin position="15"/>
        <end position="228"/>
    </location>
</feature>
<comment type="function">
    <text evidence="11">DNA-dependent RNA polymerase catalyzes the transcription of DNA into RNA using the four ribonucleoside triphosphates as substrates.</text>
</comment>
<reference evidence="13 14" key="1">
    <citation type="submission" date="2016-11" db="EMBL/GenBank/DDBJ databases">
        <title>Description of two novel members of the family Erysipelotrichaceae: Ileibacterium lipovorans gen. nov., sp. nov. and Dubosiella newyorkensis, gen. nov., sp. nov.</title>
        <authorList>
            <person name="Cox L.M."/>
            <person name="Sohn J."/>
            <person name="Tyrrell K.L."/>
            <person name="Citron D.M."/>
            <person name="Lawson P.A."/>
            <person name="Patel N.B."/>
            <person name="Iizumi T."/>
            <person name="Perez-Perez G.I."/>
            <person name="Goldstein E.J."/>
            <person name="Blaser M.J."/>
        </authorList>
    </citation>
    <scope>NUCLEOTIDE SEQUENCE [LARGE SCALE GENOMIC DNA]</scope>
    <source>
        <strain evidence="13 14">NYU-BL-A3</strain>
    </source>
</reference>
<evidence type="ECO:0000256" key="6">
    <source>
        <dbReference type="ARBA" id="ARBA00022695"/>
    </source>
</evidence>
<dbReference type="Pfam" id="PF01193">
    <property type="entry name" value="RNA_pol_L"/>
    <property type="match status" value="1"/>
</dbReference>
<accession>A0A1U7NIF1</accession>
<dbReference type="NCBIfam" id="NF003519">
    <property type="entry name" value="PRK05182.2-5"/>
    <property type="match status" value="1"/>
</dbReference>
<dbReference type="Pfam" id="PF01000">
    <property type="entry name" value="RNA_pol_A_bac"/>
    <property type="match status" value="1"/>
</dbReference>
<evidence type="ECO:0000256" key="4">
    <source>
        <dbReference type="ARBA" id="ARBA00022478"/>
    </source>
</evidence>
<comment type="similarity">
    <text evidence="1 11">Belongs to the RNA polymerase alpha chain family.</text>
</comment>
<evidence type="ECO:0000259" key="12">
    <source>
        <dbReference type="SMART" id="SM00662"/>
    </source>
</evidence>
<dbReference type="InterPro" id="IPR011260">
    <property type="entry name" value="RNAP_asu_C"/>
</dbReference>
<dbReference type="SUPFAM" id="SSF47789">
    <property type="entry name" value="C-terminal domain of RNA polymerase alpha subunit"/>
    <property type="match status" value="1"/>
</dbReference>
<keyword evidence="5 11" id="KW-0808">Transferase</keyword>
<keyword evidence="14" id="KW-1185">Reference proteome</keyword>
<dbReference type="Gene3D" id="1.10.150.20">
    <property type="entry name" value="5' to 3' exonuclease, C-terminal subdomain"/>
    <property type="match status" value="1"/>
</dbReference>
<comment type="domain">
    <text evidence="11">The N-terminal domain is essential for RNAP assembly and basal transcription, whereas the C-terminal domain is involved in interaction with transcriptional regulators and with upstream promoter elements.</text>
</comment>
<dbReference type="GO" id="GO:0005737">
    <property type="term" value="C:cytoplasm"/>
    <property type="evidence" value="ECO:0007669"/>
    <property type="project" value="UniProtKB-ARBA"/>
</dbReference>
<comment type="subunit">
    <text evidence="11">Homodimer. The RNAP catalytic core consists of 2 alpha, 1 beta, 1 beta' and 1 omega subunit. When a sigma factor is associated with the core the holoenzyme is formed, which can initiate transcription.</text>
</comment>
<feature type="region of interest" description="Alpha C-terminal domain (alpha-CTD)" evidence="11">
    <location>
        <begin position="244"/>
        <end position="319"/>
    </location>
</feature>
<evidence type="ECO:0000256" key="8">
    <source>
        <dbReference type="ARBA" id="ARBA00032524"/>
    </source>
</evidence>
<feature type="region of interest" description="Alpha N-terminal domain (alpha-NTD)" evidence="11">
    <location>
        <begin position="1"/>
        <end position="229"/>
    </location>
</feature>
<keyword evidence="4 11" id="KW-0240">DNA-directed RNA polymerase</keyword>
<keyword evidence="7 11" id="KW-0804">Transcription</keyword>
<evidence type="ECO:0000313" key="14">
    <source>
        <dbReference type="Proteomes" id="UP000186341"/>
    </source>
</evidence>
<dbReference type="GO" id="GO:0003677">
    <property type="term" value="F:DNA binding"/>
    <property type="evidence" value="ECO:0007669"/>
    <property type="project" value="UniProtKB-UniRule"/>
</dbReference>
<evidence type="ECO:0000256" key="9">
    <source>
        <dbReference type="ARBA" id="ARBA00033070"/>
    </source>
</evidence>